<dbReference type="InterPro" id="IPR013342">
    <property type="entry name" value="Mandelate_racemase_C"/>
</dbReference>
<sequence>MSQTDRPIELRAHLMRLPLTVPYRLVFGDLRHFDVILVGVRDADGACGWGEATILPGYTDETVEQGWALTREAVSTVRTTAGARAFGRVAKTQTPFTATAFLTAVDWLDRRPALRRAGRVELLGTVNGKVDDLAALEAEIESLLAHGYRTLKIKVGWDVARDLRQVAAVRSIAAGRARLRIDANQGYSIGQAVEFLTRLDPTDVELVEQPCAAGDWDAAVAAKRASGAPMMLDESIYGLEDIDRAASLGCADYVKLKLMKLGDLDTLEAGLRMIADRGMKAVLGNGVASDLGCWMEACCALGGVRSAGEMNGFLKTPARVLRPALVVEGADIVVTGDAPEIDETVLQSHTVAAAGAWRSDAPAGRSSAPQWSVEATS</sequence>
<dbReference type="EMBL" id="RYFI01000016">
    <property type="protein sequence ID" value="RXF70960.1"/>
    <property type="molecule type" value="Genomic_DNA"/>
</dbReference>
<keyword evidence="5" id="KW-1185">Reference proteome</keyword>
<dbReference type="Pfam" id="PF13378">
    <property type="entry name" value="MR_MLE_C"/>
    <property type="match status" value="1"/>
</dbReference>
<evidence type="ECO:0000256" key="2">
    <source>
        <dbReference type="SAM" id="MobiDB-lite"/>
    </source>
</evidence>
<feature type="compositionally biased region" description="Polar residues" evidence="2">
    <location>
        <begin position="367"/>
        <end position="377"/>
    </location>
</feature>
<dbReference type="InterPro" id="IPR018110">
    <property type="entry name" value="Mandel_Rmase/mucon_lact_enz_CS"/>
</dbReference>
<dbReference type="SMART" id="SM00922">
    <property type="entry name" value="MR_MLE"/>
    <property type="match status" value="1"/>
</dbReference>
<dbReference type="SFLD" id="SFLDS00001">
    <property type="entry name" value="Enolase"/>
    <property type="match status" value="1"/>
</dbReference>
<dbReference type="SUPFAM" id="SSF51604">
    <property type="entry name" value="Enolase C-terminal domain-like"/>
    <property type="match status" value="1"/>
</dbReference>
<dbReference type="GO" id="GO:0009063">
    <property type="term" value="P:amino acid catabolic process"/>
    <property type="evidence" value="ECO:0007669"/>
    <property type="project" value="InterPro"/>
</dbReference>
<dbReference type="GO" id="GO:0003824">
    <property type="term" value="F:catalytic activity"/>
    <property type="evidence" value="ECO:0007669"/>
    <property type="project" value="UniProtKB-ARBA"/>
</dbReference>
<accession>A0A4Q0MCB1</accession>
<comment type="caution">
    <text evidence="4">The sequence shown here is derived from an EMBL/GenBank/DDBJ whole genome shotgun (WGS) entry which is preliminary data.</text>
</comment>
<dbReference type="AlphaFoldDB" id="A0A4Q0MCB1"/>
<keyword evidence="1" id="KW-0479">Metal-binding</keyword>
<dbReference type="InterPro" id="IPR029065">
    <property type="entry name" value="Enolase_C-like"/>
</dbReference>
<dbReference type="PANTHER" id="PTHR48073:SF2">
    <property type="entry name" value="O-SUCCINYLBENZOATE SYNTHASE"/>
    <property type="match status" value="1"/>
</dbReference>
<dbReference type="RefSeq" id="WP_128778526.1">
    <property type="nucleotide sequence ID" value="NZ_RYFI01000016.1"/>
</dbReference>
<reference evidence="4 5" key="1">
    <citation type="submission" date="2018-12" db="EMBL/GenBank/DDBJ databases">
        <title>bacterium Hansschlegelia zhihuaiae S113.</title>
        <authorList>
            <person name="He J."/>
        </authorList>
    </citation>
    <scope>NUCLEOTIDE SEQUENCE [LARGE SCALE GENOMIC DNA]</scope>
    <source>
        <strain evidence="4 5">S 113</strain>
    </source>
</reference>
<name>A0A4Q0MCB1_9HYPH</name>
<dbReference type="SFLD" id="SFLDG00180">
    <property type="entry name" value="muconate_cycloisomerase"/>
    <property type="match status" value="1"/>
</dbReference>
<evidence type="ECO:0000313" key="5">
    <source>
        <dbReference type="Proteomes" id="UP000289708"/>
    </source>
</evidence>
<feature type="region of interest" description="Disordered" evidence="2">
    <location>
        <begin position="358"/>
        <end position="377"/>
    </location>
</feature>
<dbReference type="Proteomes" id="UP000289708">
    <property type="component" value="Unassembled WGS sequence"/>
</dbReference>
<proteinExistence type="predicted"/>
<gene>
    <name evidence="4" type="ORF">EK403_16270</name>
</gene>
<evidence type="ECO:0000256" key="1">
    <source>
        <dbReference type="ARBA" id="ARBA00022723"/>
    </source>
</evidence>
<dbReference type="GO" id="GO:0000287">
    <property type="term" value="F:magnesium ion binding"/>
    <property type="evidence" value="ECO:0007669"/>
    <property type="project" value="UniProtKB-ARBA"/>
</dbReference>
<dbReference type="PROSITE" id="PS00909">
    <property type="entry name" value="MR_MLE_2"/>
    <property type="match status" value="1"/>
</dbReference>
<evidence type="ECO:0000259" key="3">
    <source>
        <dbReference type="SMART" id="SM00922"/>
    </source>
</evidence>
<dbReference type="SUPFAM" id="SSF54826">
    <property type="entry name" value="Enolase N-terminal domain-like"/>
    <property type="match status" value="1"/>
</dbReference>
<dbReference type="PANTHER" id="PTHR48073">
    <property type="entry name" value="O-SUCCINYLBENZOATE SYNTHASE-RELATED"/>
    <property type="match status" value="1"/>
</dbReference>
<dbReference type="Gene3D" id="3.30.390.10">
    <property type="entry name" value="Enolase-like, N-terminal domain"/>
    <property type="match status" value="1"/>
</dbReference>
<dbReference type="InterPro" id="IPR036849">
    <property type="entry name" value="Enolase-like_C_sf"/>
</dbReference>
<organism evidence="4 5">
    <name type="scientific">Hansschlegelia zhihuaiae</name>
    <dbReference type="NCBI Taxonomy" id="405005"/>
    <lineage>
        <taxon>Bacteria</taxon>
        <taxon>Pseudomonadati</taxon>
        <taxon>Pseudomonadota</taxon>
        <taxon>Alphaproteobacteria</taxon>
        <taxon>Hyphomicrobiales</taxon>
        <taxon>Methylopilaceae</taxon>
        <taxon>Hansschlegelia</taxon>
    </lineage>
</organism>
<evidence type="ECO:0000313" key="4">
    <source>
        <dbReference type="EMBL" id="RXF70960.1"/>
    </source>
</evidence>
<feature type="domain" description="Mandelate racemase/muconate lactonizing enzyme C-terminal" evidence="3">
    <location>
        <begin position="133"/>
        <end position="229"/>
    </location>
</feature>
<dbReference type="OrthoDB" id="9802699at2"/>
<dbReference type="InterPro" id="IPR029017">
    <property type="entry name" value="Enolase-like_N"/>
</dbReference>
<dbReference type="Gene3D" id="3.20.20.120">
    <property type="entry name" value="Enolase-like C-terminal domain"/>
    <property type="match status" value="1"/>
</dbReference>
<protein>
    <submittedName>
        <fullName evidence="4">Mandelate racemase</fullName>
    </submittedName>
</protein>